<dbReference type="GO" id="GO:0016757">
    <property type="term" value="F:glycosyltransferase activity"/>
    <property type="evidence" value="ECO:0007669"/>
    <property type="project" value="UniProtKB-KW"/>
</dbReference>
<evidence type="ECO:0000256" key="5">
    <source>
        <dbReference type="ARBA" id="ARBA00023180"/>
    </source>
</evidence>
<reference evidence="8" key="1">
    <citation type="submission" date="2022-10" db="EMBL/GenBank/DDBJ databases">
        <title>Genome assembly of Pristionchus species.</title>
        <authorList>
            <person name="Yoshida K."/>
            <person name="Sommer R.J."/>
        </authorList>
    </citation>
    <scope>NUCLEOTIDE SEQUENCE [LARGE SCALE GENOMIC DNA]</scope>
    <source>
        <strain evidence="8">RS5460</strain>
    </source>
</reference>
<comment type="subcellular location">
    <subcellularLocation>
        <location evidence="1">Membrane</location>
        <topology evidence="1">Single-pass type II membrane protein</topology>
    </subcellularLocation>
</comment>
<dbReference type="Proteomes" id="UP001328107">
    <property type="component" value="Unassembled WGS sequence"/>
</dbReference>
<name>A0AAN4ZC21_9BILA</name>
<evidence type="ECO:0000256" key="3">
    <source>
        <dbReference type="ARBA" id="ARBA00022679"/>
    </source>
</evidence>
<feature type="transmembrane region" description="Helical" evidence="6">
    <location>
        <begin position="24"/>
        <end position="44"/>
    </location>
</feature>
<dbReference type="PANTHER" id="PTHR46671:SF7">
    <property type="entry name" value="CORE-2_I-BRANCHING ENZYME"/>
    <property type="match status" value="1"/>
</dbReference>
<evidence type="ECO:0000313" key="7">
    <source>
        <dbReference type="EMBL" id="GMR35022.1"/>
    </source>
</evidence>
<keyword evidence="6" id="KW-1133">Transmembrane helix</keyword>
<sequence length="472" mass="54221">MRIQSSDFENECMLKSNPRGFRQWIIPSVAGSILVLMALCIFYLELQLEIERKSAREEIRFVKQRPEAAHVDCARLYLNDTEYMKELAKTRPALPSVSTIVLSCETIRNRFFPARNPDINFPVLHARIVFQDYEFLEEQLATNYASENVYCFSIDFKAPSIFHEQIHNLERCLPNVFVSRDDLEFDSAGHNQNEAHLNCMKTVLHRNWEYAILMQNHDVIIKTHGEITEILKIYGGANEIDVGQCPDHRCIESLEMNLGKLKLCPKSLNATETKKCESSNITWGKGAMQGMLSRAAVDYIFDEIDVVPLMKQMNDMGYGVDEQLYGSLQVTTEIRFPGAFHVKCRDNDSQSITRLTNTRPAFYGMKKRLRSVVNWITNSPDNDCPSGRQRHASCIFGIEDLPTLAAAKQVMANKILPNFDIAVTSCLSELLFNRTRDGPNIDRRFYENINKVRYHRDSSKPGFNIDEFKCEL</sequence>
<evidence type="ECO:0000256" key="6">
    <source>
        <dbReference type="SAM" id="Phobius"/>
    </source>
</evidence>
<accession>A0AAN4ZC21</accession>
<keyword evidence="6" id="KW-0812">Transmembrane</keyword>
<dbReference type="Pfam" id="PF02485">
    <property type="entry name" value="Branch"/>
    <property type="match status" value="1"/>
</dbReference>
<keyword evidence="5" id="KW-0325">Glycoprotein</keyword>
<evidence type="ECO:0000256" key="1">
    <source>
        <dbReference type="ARBA" id="ARBA00004606"/>
    </source>
</evidence>
<dbReference type="PANTHER" id="PTHR46671">
    <property type="entry name" value="PROTEIN CBG11221"/>
    <property type="match status" value="1"/>
</dbReference>
<organism evidence="7 8">
    <name type="scientific">Pristionchus mayeri</name>
    <dbReference type="NCBI Taxonomy" id="1317129"/>
    <lineage>
        <taxon>Eukaryota</taxon>
        <taxon>Metazoa</taxon>
        <taxon>Ecdysozoa</taxon>
        <taxon>Nematoda</taxon>
        <taxon>Chromadorea</taxon>
        <taxon>Rhabditida</taxon>
        <taxon>Rhabditina</taxon>
        <taxon>Diplogasteromorpha</taxon>
        <taxon>Diplogasteroidea</taxon>
        <taxon>Neodiplogasteridae</taxon>
        <taxon>Pristionchus</taxon>
    </lineage>
</organism>
<comment type="caution">
    <text evidence="7">The sequence shown here is derived from an EMBL/GenBank/DDBJ whole genome shotgun (WGS) entry which is preliminary data.</text>
</comment>
<dbReference type="GO" id="GO:0016020">
    <property type="term" value="C:membrane"/>
    <property type="evidence" value="ECO:0007669"/>
    <property type="project" value="UniProtKB-SubCell"/>
</dbReference>
<proteinExistence type="predicted"/>
<dbReference type="EMBL" id="BTRK01000002">
    <property type="protein sequence ID" value="GMR35022.1"/>
    <property type="molecule type" value="Genomic_DNA"/>
</dbReference>
<keyword evidence="2" id="KW-0328">Glycosyltransferase</keyword>
<evidence type="ECO:0000313" key="8">
    <source>
        <dbReference type="Proteomes" id="UP001328107"/>
    </source>
</evidence>
<keyword evidence="3" id="KW-0808">Transferase</keyword>
<protein>
    <submittedName>
        <fullName evidence="7">Uncharacterized protein</fullName>
    </submittedName>
</protein>
<evidence type="ECO:0000256" key="4">
    <source>
        <dbReference type="ARBA" id="ARBA00023136"/>
    </source>
</evidence>
<gene>
    <name evidence="7" type="ORF">PMAYCL1PPCAC_05217</name>
</gene>
<keyword evidence="8" id="KW-1185">Reference proteome</keyword>
<keyword evidence="4 6" id="KW-0472">Membrane</keyword>
<dbReference type="AlphaFoldDB" id="A0AAN4ZC21"/>
<evidence type="ECO:0000256" key="2">
    <source>
        <dbReference type="ARBA" id="ARBA00022676"/>
    </source>
</evidence>
<dbReference type="InterPro" id="IPR003406">
    <property type="entry name" value="Glyco_trans_14"/>
</dbReference>